<evidence type="ECO:0000256" key="1">
    <source>
        <dbReference type="SAM" id="MobiDB-lite"/>
    </source>
</evidence>
<dbReference type="EMBL" id="MU006330">
    <property type="protein sequence ID" value="KAF2846905.1"/>
    <property type="molecule type" value="Genomic_DNA"/>
</dbReference>
<gene>
    <name evidence="2" type="ORF">T440DRAFT_471430</name>
</gene>
<sequence>MKLTPSFKEKPSTPYSLVSAQPPISHRRRKTLKLPQKLCTSTASSKKRSSQASLVKVSWVRRDKHTVWNLGYAAEHTQREGGRGGGKEKKRKS</sequence>
<proteinExistence type="predicted"/>
<name>A0A6A7AXJ0_9PLEO</name>
<organism evidence="2 3">
    <name type="scientific">Plenodomus tracheiphilus IPT5</name>
    <dbReference type="NCBI Taxonomy" id="1408161"/>
    <lineage>
        <taxon>Eukaryota</taxon>
        <taxon>Fungi</taxon>
        <taxon>Dikarya</taxon>
        <taxon>Ascomycota</taxon>
        <taxon>Pezizomycotina</taxon>
        <taxon>Dothideomycetes</taxon>
        <taxon>Pleosporomycetidae</taxon>
        <taxon>Pleosporales</taxon>
        <taxon>Pleosporineae</taxon>
        <taxon>Leptosphaeriaceae</taxon>
        <taxon>Plenodomus</taxon>
    </lineage>
</organism>
<evidence type="ECO:0000313" key="2">
    <source>
        <dbReference type="EMBL" id="KAF2846905.1"/>
    </source>
</evidence>
<protein>
    <submittedName>
        <fullName evidence="2">Uncharacterized protein</fullName>
    </submittedName>
</protein>
<dbReference type="AlphaFoldDB" id="A0A6A7AXJ0"/>
<feature type="region of interest" description="Disordered" evidence="1">
    <location>
        <begin position="1"/>
        <end position="24"/>
    </location>
</feature>
<dbReference type="Proteomes" id="UP000799423">
    <property type="component" value="Unassembled WGS sequence"/>
</dbReference>
<keyword evidence="3" id="KW-1185">Reference proteome</keyword>
<reference evidence="2" key="1">
    <citation type="submission" date="2020-01" db="EMBL/GenBank/DDBJ databases">
        <authorList>
            <consortium name="DOE Joint Genome Institute"/>
            <person name="Haridas S."/>
            <person name="Albert R."/>
            <person name="Binder M."/>
            <person name="Bloem J."/>
            <person name="Labutti K."/>
            <person name="Salamov A."/>
            <person name="Andreopoulos B."/>
            <person name="Baker S.E."/>
            <person name="Barry K."/>
            <person name="Bills G."/>
            <person name="Bluhm B.H."/>
            <person name="Cannon C."/>
            <person name="Castanera R."/>
            <person name="Culley D.E."/>
            <person name="Daum C."/>
            <person name="Ezra D."/>
            <person name="Gonzalez J.B."/>
            <person name="Henrissat B."/>
            <person name="Kuo A."/>
            <person name="Liang C."/>
            <person name="Lipzen A."/>
            <person name="Lutzoni F."/>
            <person name="Magnuson J."/>
            <person name="Mondo S."/>
            <person name="Nolan M."/>
            <person name="Ohm R."/>
            <person name="Pangilinan J."/>
            <person name="Park H.-J."/>
            <person name="Ramirez L."/>
            <person name="Alfaro M."/>
            <person name="Sun H."/>
            <person name="Tritt A."/>
            <person name="Yoshinaga Y."/>
            <person name="Zwiers L.-H."/>
            <person name="Turgeon B.G."/>
            <person name="Goodwin S.B."/>
            <person name="Spatafora J.W."/>
            <person name="Crous P.W."/>
            <person name="Grigoriev I.V."/>
        </authorList>
    </citation>
    <scope>NUCLEOTIDE SEQUENCE</scope>
    <source>
        <strain evidence="2">IPT5</strain>
    </source>
</reference>
<accession>A0A6A7AXJ0</accession>
<feature type="region of interest" description="Disordered" evidence="1">
    <location>
        <begin position="74"/>
        <end position="93"/>
    </location>
</feature>
<feature type="compositionally biased region" description="Basic and acidic residues" evidence="1">
    <location>
        <begin position="76"/>
        <end position="87"/>
    </location>
</feature>
<evidence type="ECO:0000313" key="3">
    <source>
        <dbReference type="Proteomes" id="UP000799423"/>
    </source>
</evidence>